<comment type="caution">
    <text evidence="1">The sequence shown here is derived from an EMBL/GenBank/DDBJ whole genome shotgun (WGS) entry which is preliminary data.</text>
</comment>
<dbReference type="OrthoDB" id="273282at2759"/>
<dbReference type="AlphaFoldDB" id="A0A836L8Y2"/>
<dbReference type="EMBL" id="JAFJZO010000025">
    <property type="protein sequence ID" value="KAG5502954.1"/>
    <property type="molecule type" value="Genomic_DNA"/>
</dbReference>
<dbReference type="GeneID" id="94290782"/>
<name>A0A836L8Y2_9TRYP</name>
<gene>
    <name evidence="1" type="ORF">JKF63_04727</name>
</gene>
<dbReference type="KEGG" id="phet:94290782"/>
<proteinExistence type="predicted"/>
<dbReference type="Proteomes" id="UP000674318">
    <property type="component" value="Unassembled WGS sequence"/>
</dbReference>
<protein>
    <submittedName>
        <fullName evidence="1">Uncharacterized protein</fullName>
    </submittedName>
</protein>
<evidence type="ECO:0000313" key="2">
    <source>
        <dbReference type="Proteomes" id="UP000674318"/>
    </source>
</evidence>
<organism evidence="1 2">
    <name type="scientific">Porcisia hertigi</name>
    <dbReference type="NCBI Taxonomy" id="2761500"/>
    <lineage>
        <taxon>Eukaryota</taxon>
        <taxon>Discoba</taxon>
        <taxon>Euglenozoa</taxon>
        <taxon>Kinetoplastea</taxon>
        <taxon>Metakinetoplastina</taxon>
        <taxon>Trypanosomatida</taxon>
        <taxon>Trypanosomatidae</taxon>
        <taxon>Leishmaniinae</taxon>
        <taxon>Porcisia</taxon>
    </lineage>
</organism>
<dbReference type="RefSeq" id="XP_067756726.1">
    <property type="nucleotide sequence ID" value="XM_067900705.1"/>
</dbReference>
<sequence>MDIDQHTTATISEIDRTLRSLGIRDEYPATLFQSSINSNLPTAVCAPVTRANGATQTCCSTYVNAGVQKSPATVSQGVQHSQQQRATFSQTEKGLDELDSLRTVVNSVLCVNSILEDRLQTLQCSSVKIEALFLKLIRLEAKANATVKSFHSLQKRCVMQTIEIEEMSSRSSLLGYECNVRTELMSLRCGELACLLAASGKKQVLPNSSGGVKRLASTRAISNASALKETPSSSLNDLTELLDECRRALDG</sequence>
<reference evidence="1 2" key="1">
    <citation type="submission" date="2021-02" db="EMBL/GenBank/DDBJ databases">
        <title>Porcisia hertigi Genome sequencing and assembly.</title>
        <authorList>
            <person name="Almutairi H."/>
            <person name="Gatherer D."/>
        </authorList>
    </citation>
    <scope>NUCLEOTIDE SEQUENCE [LARGE SCALE GENOMIC DNA]</scope>
    <source>
        <strain evidence="1 2">C119</strain>
    </source>
</reference>
<accession>A0A836L8Y2</accession>
<keyword evidence="2" id="KW-1185">Reference proteome</keyword>
<evidence type="ECO:0000313" key="1">
    <source>
        <dbReference type="EMBL" id="KAG5502954.1"/>
    </source>
</evidence>